<reference evidence="2" key="1">
    <citation type="submission" date="2025-08" db="UniProtKB">
        <authorList>
            <consortium name="Ensembl"/>
        </authorList>
    </citation>
    <scope>IDENTIFICATION</scope>
</reference>
<dbReference type="Proteomes" id="UP000694701">
    <property type="component" value="Unplaced"/>
</dbReference>
<dbReference type="SUPFAM" id="SSF56672">
    <property type="entry name" value="DNA/RNA polymerases"/>
    <property type="match status" value="1"/>
</dbReference>
<evidence type="ECO:0000259" key="1">
    <source>
        <dbReference type="PROSITE" id="PS50878"/>
    </source>
</evidence>
<organism evidence="2 3">
    <name type="scientific">Cyprinus carpio</name>
    <name type="common">Common carp</name>
    <dbReference type="NCBI Taxonomy" id="7962"/>
    <lineage>
        <taxon>Eukaryota</taxon>
        <taxon>Metazoa</taxon>
        <taxon>Chordata</taxon>
        <taxon>Craniata</taxon>
        <taxon>Vertebrata</taxon>
        <taxon>Euteleostomi</taxon>
        <taxon>Actinopterygii</taxon>
        <taxon>Neopterygii</taxon>
        <taxon>Teleostei</taxon>
        <taxon>Ostariophysi</taxon>
        <taxon>Cypriniformes</taxon>
        <taxon>Cyprinidae</taxon>
        <taxon>Cyprininae</taxon>
        <taxon>Cyprinus</taxon>
    </lineage>
</organism>
<feature type="domain" description="Reverse transcriptase" evidence="1">
    <location>
        <begin position="1"/>
        <end position="133"/>
    </location>
</feature>
<dbReference type="AlphaFoldDB" id="A0A8C2DR29"/>
<dbReference type="InterPro" id="IPR043502">
    <property type="entry name" value="DNA/RNA_pol_sf"/>
</dbReference>
<accession>A0A8C2DR29</accession>
<evidence type="ECO:0000313" key="3">
    <source>
        <dbReference type="Proteomes" id="UP000694701"/>
    </source>
</evidence>
<name>A0A8C2DR29_CYPCA</name>
<dbReference type="Pfam" id="PF00078">
    <property type="entry name" value="RVT_1"/>
    <property type="match status" value="1"/>
</dbReference>
<proteinExistence type="predicted"/>
<sequence>MYCGSNSSIKLANGTSPRFEINRGIRQGCPISAFLFLVVAQVLSYMINQHSFKGIAVNERQIKILQLADDTTIFLSDSSEVPLALNIINNFSKFSGLNLNLSKCEILQLKNNNLSTVCNIPVKSMVNYLGIKISKNTDAMVNSNFTPVIEKMQKRYNSWLARDLSIQGRILLSKAEGLSRAAYLLSSLSAPKAICSQMDKILFNFIWRNKPHKIKKSVLINKLSDGGLNVLNFTIFKQILKINWLKNFLKNQTSIFNIVPYYLFEKLGGLHFLLQCPYITGKLPIALANYHKQALLYWSLLYKHNFSPSRCFIWNNGNITHSNKSLYMENWVRHNILIVNQLIDNNGQLYTYPN</sequence>
<dbReference type="Ensembl" id="ENSCCRT00020032936.1">
    <property type="protein sequence ID" value="ENSCCRP00020030095.1"/>
    <property type="gene ID" value="ENSCCRG00020013656.1"/>
</dbReference>
<dbReference type="PROSITE" id="PS50878">
    <property type="entry name" value="RT_POL"/>
    <property type="match status" value="1"/>
</dbReference>
<dbReference type="PANTHER" id="PTHR31635:SF196">
    <property type="entry name" value="REVERSE TRANSCRIPTASE DOMAIN-CONTAINING PROTEIN-RELATED"/>
    <property type="match status" value="1"/>
</dbReference>
<protein>
    <recommendedName>
        <fullName evidence="1">Reverse transcriptase domain-containing protein</fullName>
    </recommendedName>
</protein>
<dbReference type="PANTHER" id="PTHR31635">
    <property type="entry name" value="REVERSE TRANSCRIPTASE DOMAIN-CONTAINING PROTEIN-RELATED"/>
    <property type="match status" value="1"/>
</dbReference>
<dbReference type="InterPro" id="IPR000477">
    <property type="entry name" value="RT_dom"/>
</dbReference>
<evidence type="ECO:0000313" key="2">
    <source>
        <dbReference type="Ensembl" id="ENSCCRP00020030095.1"/>
    </source>
</evidence>